<organism evidence="2 3">
    <name type="scientific">Candidatus Magnetobacterium casense</name>
    <dbReference type="NCBI Taxonomy" id="1455061"/>
    <lineage>
        <taxon>Bacteria</taxon>
        <taxon>Pseudomonadati</taxon>
        <taxon>Nitrospirota</taxon>
        <taxon>Thermodesulfovibrionia</taxon>
        <taxon>Thermodesulfovibrionales</taxon>
        <taxon>Candidatus Magnetobacteriaceae</taxon>
        <taxon>Candidatus Magnetobacterium</taxon>
    </lineage>
</organism>
<comment type="caution">
    <text evidence="2">The sequence shown here is derived from an EMBL/GenBank/DDBJ whole genome shotgun (WGS) entry which is preliminary data.</text>
</comment>
<dbReference type="Pfam" id="PF01464">
    <property type="entry name" value="SLT"/>
    <property type="match status" value="1"/>
</dbReference>
<proteinExistence type="predicted"/>
<name>A0ABS6RXP9_9BACT</name>
<reference evidence="2 3" key="1">
    <citation type="journal article" date="2020" name="J Geophys Res Biogeosci">
        <title>Magnetotaxis as an Adaptation to Enable Bacterial Shuttling of Microbial Sulfur and Sulfur Cycling Across Aquatic Oxic#Anoxic Interfaces.</title>
        <authorList>
            <person name="Li J."/>
            <person name="Liu P."/>
            <person name="Wang J."/>
            <person name="Roberts A.P."/>
            <person name="Pan Y."/>
        </authorList>
    </citation>
    <scope>NUCLEOTIDE SEQUENCE [LARGE SCALE GENOMIC DNA]</scope>
    <source>
        <strain evidence="2 3">MYR-1_YQ</strain>
    </source>
</reference>
<dbReference type="EMBL" id="JABXWD010000105">
    <property type="protein sequence ID" value="MBV6341412.1"/>
    <property type="molecule type" value="Genomic_DNA"/>
</dbReference>
<evidence type="ECO:0000313" key="2">
    <source>
        <dbReference type="EMBL" id="MBV6341412.1"/>
    </source>
</evidence>
<dbReference type="Pfam" id="PF13432">
    <property type="entry name" value="TPR_16"/>
    <property type="match status" value="2"/>
</dbReference>
<gene>
    <name evidence="2" type="ORF">HWQ67_07425</name>
</gene>
<dbReference type="PANTHER" id="PTHR37423:SF2">
    <property type="entry name" value="MEMBRANE-BOUND LYTIC MUREIN TRANSGLYCOSYLASE C"/>
    <property type="match status" value="1"/>
</dbReference>
<sequence length="648" mass="73850">MLLLLSSTGSVLALPGTYEHLKGGKTALDSRDYAGAIKHLSLFLETPALLEDYALLWRAKGYTGAGQPEAALRDILHLKESYPNSPLYKDTLLMEISTQRQLNPEQALSLSELYLKKHPDDNRIRFSYANMLTEDGKETEAQAQFKRICLSAGYASEESCDKINVDRFDVGDLVTRAKNLMKKHHYSEAEALLRRALEKSPETLRGQILNDIAVSLFRQKSYNESAELFRKLGNAYYEARSLYRSGQFARFNAKVDTLDANKDEKSAELVLIKGLYYRRQGNTARALKIFASLKENRFLKEESLWHIAWAHYLTGDYEEAVAGFKLLYNNYGEQRYLYWMARTLELMKEDATALYEKLTRKGDYYSLLAYYKLGRQPELIELVEIKHTVSLNGNPATGKEHEELRRLAVLLELNIEDAIRTESLHIIRNATSYDNDMMLEAGMMLNEARMYRHSVLLAGKLPYSRKVHRLLYPYAYRDIVDEASQRNSINPLLILSLMREESRFQDDAFSPAGAIGLMQLMPSTAAKYSARPGASWSGKEVGERIADKRDIFNVRKNILIGSYYLAQLVGESGCVPIALASYNAGEAAVEKWLKDGKYKTIDEFVEDIPYDETRSYVKRVLKTYFQYTKAANPDNAAVSFVLNCSLTR</sequence>
<dbReference type="PANTHER" id="PTHR37423">
    <property type="entry name" value="SOLUBLE LYTIC MUREIN TRANSGLYCOSYLASE-RELATED"/>
    <property type="match status" value="1"/>
</dbReference>
<dbReference type="RefSeq" id="WP_218252047.1">
    <property type="nucleotide sequence ID" value="NZ_JABXWD010000105.1"/>
</dbReference>
<keyword evidence="3" id="KW-1185">Reference proteome</keyword>
<dbReference type="CDD" id="cd13401">
    <property type="entry name" value="Slt70-like"/>
    <property type="match status" value="1"/>
</dbReference>
<dbReference type="Proteomes" id="UP001196980">
    <property type="component" value="Unassembled WGS sequence"/>
</dbReference>
<dbReference type="InterPro" id="IPR008258">
    <property type="entry name" value="Transglycosylase_SLT_dom_1"/>
</dbReference>
<feature type="domain" description="Transglycosylase SLT" evidence="1">
    <location>
        <begin position="480"/>
        <end position="603"/>
    </location>
</feature>
<accession>A0ABS6RXP9</accession>
<protein>
    <submittedName>
        <fullName evidence="2">Lytic transglycosylase domain-containing protein</fullName>
    </submittedName>
</protein>
<evidence type="ECO:0000259" key="1">
    <source>
        <dbReference type="Pfam" id="PF01464"/>
    </source>
</evidence>
<evidence type="ECO:0000313" key="3">
    <source>
        <dbReference type="Proteomes" id="UP001196980"/>
    </source>
</evidence>